<reference evidence="1" key="1">
    <citation type="submission" date="2022-02" db="EMBL/GenBank/DDBJ databases">
        <title>Plant Genome Project.</title>
        <authorList>
            <person name="Zhang R.-G."/>
        </authorList>
    </citation>
    <scope>NUCLEOTIDE SEQUENCE</scope>
    <source>
        <strain evidence="1">AT1</strain>
    </source>
</reference>
<organism evidence="1 2">
    <name type="scientific">Rhododendron molle</name>
    <name type="common">Chinese azalea</name>
    <name type="synonym">Azalea mollis</name>
    <dbReference type="NCBI Taxonomy" id="49168"/>
    <lineage>
        <taxon>Eukaryota</taxon>
        <taxon>Viridiplantae</taxon>
        <taxon>Streptophyta</taxon>
        <taxon>Embryophyta</taxon>
        <taxon>Tracheophyta</taxon>
        <taxon>Spermatophyta</taxon>
        <taxon>Magnoliopsida</taxon>
        <taxon>eudicotyledons</taxon>
        <taxon>Gunneridae</taxon>
        <taxon>Pentapetalae</taxon>
        <taxon>asterids</taxon>
        <taxon>Ericales</taxon>
        <taxon>Ericaceae</taxon>
        <taxon>Ericoideae</taxon>
        <taxon>Rhodoreae</taxon>
        <taxon>Rhododendron</taxon>
    </lineage>
</organism>
<proteinExistence type="predicted"/>
<evidence type="ECO:0000313" key="1">
    <source>
        <dbReference type="EMBL" id="KAI8538196.1"/>
    </source>
</evidence>
<dbReference type="EMBL" id="CM046396">
    <property type="protein sequence ID" value="KAI8538196.1"/>
    <property type="molecule type" value="Genomic_DNA"/>
</dbReference>
<keyword evidence="2" id="KW-1185">Reference proteome</keyword>
<evidence type="ECO:0000313" key="2">
    <source>
        <dbReference type="Proteomes" id="UP001062846"/>
    </source>
</evidence>
<comment type="caution">
    <text evidence="1">The sequence shown here is derived from an EMBL/GenBank/DDBJ whole genome shotgun (WGS) entry which is preliminary data.</text>
</comment>
<accession>A0ACC0MB02</accession>
<protein>
    <submittedName>
        <fullName evidence="1">Uncharacterized protein</fullName>
    </submittedName>
</protein>
<gene>
    <name evidence="1" type="ORF">RHMOL_Rhmol09G0083800</name>
</gene>
<name>A0ACC0MB02_RHOML</name>
<sequence>MARVFAEQLTAPICMRLDSIWAVRAEMNGRMPLDTLLGRGCLAASLCPRSHTLVQCQGSKMGTLK</sequence>
<dbReference type="Proteomes" id="UP001062846">
    <property type="component" value="Chromosome 9"/>
</dbReference>